<dbReference type="SMART" id="SM00331">
    <property type="entry name" value="PP2C_SIG"/>
    <property type="match status" value="1"/>
</dbReference>
<evidence type="ECO:0000313" key="3">
    <source>
        <dbReference type="Proteomes" id="UP000179266"/>
    </source>
</evidence>
<dbReference type="NCBIfam" id="NF033484">
    <property type="entry name" value="Stp1_PP2C_phos"/>
    <property type="match status" value="1"/>
</dbReference>
<evidence type="ECO:0000313" key="2">
    <source>
        <dbReference type="EMBL" id="OGL46562.1"/>
    </source>
</evidence>
<sequence length="259" mass="29025">MKFFINSSAKSDVGRKRSINEDAYLEQKNDSLFIVADGMGGHAAGEIASKMAVEIVKDFMQTSKHKDISTWPFDWDSKLPIEANRLNNAVKLANREIFAKANSDFSVAGMGTTIVTLFIHEGIAYIAHVGDSRAYLVRNSSIYRLTTDHSWVEDQVKAGNISEEDARQHPMRNVITRALGTQDSVNVDIRMERWNINDYFVLCTDGLTTHLEDSEIINGLHKHNGMVKDISKYLVNEANLKGGDDNITVIVVHVQKEVK</sequence>
<feature type="domain" description="PPM-type phosphatase" evidence="1">
    <location>
        <begin position="6"/>
        <end position="254"/>
    </location>
</feature>
<name>A0A1F7RYE7_9BACT</name>
<dbReference type="InterPro" id="IPR036457">
    <property type="entry name" value="PPM-type-like_dom_sf"/>
</dbReference>
<dbReference type="Pfam" id="PF13672">
    <property type="entry name" value="PP2C_2"/>
    <property type="match status" value="1"/>
</dbReference>
<dbReference type="CDD" id="cd00143">
    <property type="entry name" value="PP2Cc"/>
    <property type="match status" value="1"/>
</dbReference>
<accession>A0A1F7RYE7</accession>
<dbReference type="SMART" id="SM00332">
    <property type="entry name" value="PP2Cc"/>
    <property type="match status" value="1"/>
</dbReference>
<dbReference type="PROSITE" id="PS51746">
    <property type="entry name" value="PPM_2"/>
    <property type="match status" value="1"/>
</dbReference>
<dbReference type="Proteomes" id="UP000179266">
    <property type="component" value="Unassembled WGS sequence"/>
</dbReference>
<dbReference type="PANTHER" id="PTHR13832:SF827">
    <property type="entry name" value="PROTEIN PHOSPHATASE 1L"/>
    <property type="match status" value="1"/>
</dbReference>
<dbReference type="InterPro" id="IPR001932">
    <property type="entry name" value="PPM-type_phosphatase-like_dom"/>
</dbReference>
<dbReference type="GO" id="GO:0004722">
    <property type="term" value="F:protein serine/threonine phosphatase activity"/>
    <property type="evidence" value="ECO:0007669"/>
    <property type="project" value="InterPro"/>
</dbReference>
<comment type="caution">
    <text evidence="2">The sequence shown here is derived from an EMBL/GenBank/DDBJ whole genome shotgun (WGS) entry which is preliminary data.</text>
</comment>
<gene>
    <name evidence="2" type="ORF">A2161_22355</name>
</gene>
<proteinExistence type="predicted"/>
<dbReference type="Gene3D" id="3.60.40.10">
    <property type="entry name" value="PPM-type phosphatase domain"/>
    <property type="match status" value="1"/>
</dbReference>
<organism evidence="2 3">
    <name type="scientific">Candidatus Schekmanbacteria bacterium RBG_13_48_7</name>
    <dbReference type="NCBI Taxonomy" id="1817878"/>
    <lineage>
        <taxon>Bacteria</taxon>
        <taxon>Candidatus Schekmaniibacteriota</taxon>
    </lineage>
</organism>
<reference evidence="2 3" key="1">
    <citation type="journal article" date="2016" name="Nat. Commun.">
        <title>Thousands of microbial genomes shed light on interconnected biogeochemical processes in an aquifer system.</title>
        <authorList>
            <person name="Anantharaman K."/>
            <person name="Brown C.T."/>
            <person name="Hug L.A."/>
            <person name="Sharon I."/>
            <person name="Castelle C.J."/>
            <person name="Probst A.J."/>
            <person name="Thomas B.C."/>
            <person name="Singh A."/>
            <person name="Wilkins M.J."/>
            <person name="Karaoz U."/>
            <person name="Brodie E.L."/>
            <person name="Williams K.H."/>
            <person name="Hubbard S.S."/>
            <person name="Banfield J.F."/>
        </authorList>
    </citation>
    <scope>NUCLEOTIDE SEQUENCE [LARGE SCALE GENOMIC DNA]</scope>
</reference>
<dbReference type="EMBL" id="MGDD01000123">
    <property type="protein sequence ID" value="OGL46562.1"/>
    <property type="molecule type" value="Genomic_DNA"/>
</dbReference>
<dbReference type="PANTHER" id="PTHR13832">
    <property type="entry name" value="PROTEIN PHOSPHATASE 2C"/>
    <property type="match status" value="1"/>
</dbReference>
<dbReference type="AlphaFoldDB" id="A0A1F7RYE7"/>
<dbReference type="SUPFAM" id="SSF81606">
    <property type="entry name" value="PP2C-like"/>
    <property type="match status" value="1"/>
</dbReference>
<dbReference type="InterPro" id="IPR015655">
    <property type="entry name" value="PP2C"/>
</dbReference>
<evidence type="ECO:0000259" key="1">
    <source>
        <dbReference type="PROSITE" id="PS51746"/>
    </source>
</evidence>
<protein>
    <recommendedName>
        <fullName evidence="1">PPM-type phosphatase domain-containing protein</fullName>
    </recommendedName>
</protein>